<accession>A0A3M7SZH3</accession>
<sequence length="107" mass="12619">MENIYFGSRLCRNEYIFNYLFIQLTSILAIIKYKNIDWIFCSIDCNSIQLICFPNSPVHADKVFQCQRMGTKRQFNLIFIFTFEFIANGCSKTNLNSLNQMTYKNIA</sequence>
<keyword evidence="2" id="KW-1185">Reference proteome</keyword>
<gene>
    <name evidence="1" type="ORF">BpHYR1_048396</name>
</gene>
<evidence type="ECO:0000313" key="2">
    <source>
        <dbReference type="Proteomes" id="UP000276133"/>
    </source>
</evidence>
<dbReference type="AlphaFoldDB" id="A0A3M7SZH3"/>
<dbReference type="EMBL" id="REGN01000556">
    <property type="protein sequence ID" value="RNA41127.1"/>
    <property type="molecule type" value="Genomic_DNA"/>
</dbReference>
<comment type="caution">
    <text evidence="1">The sequence shown here is derived from an EMBL/GenBank/DDBJ whole genome shotgun (WGS) entry which is preliminary data.</text>
</comment>
<reference evidence="1 2" key="1">
    <citation type="journal article" date="2018" name="Sci. Rep.">
        <title>Genomic signatures of local adaptation to the degree of environmental predictability in rotifers.</title>
        <authorList>
            <person name="Franch-Gras L."/>
            <person name="Hahn C."/>
            <person name="Garcia-Roger E.M."/>
            <person name="Carmona M.J."/>
            <person name="Serra M."/>
            <person name="Gomez A."/>
        </authorList>
    </citation>
    <scope>NUCLEOTIDE SEQUENCE [LARGE SCALE GENOMIC DNA]</scope>
    <source>
        <strain evidence="1">HYR1</strain>
    </source>
</reference>
<protein>
    <submittedName>
        <fullName evidence="1">Uncharacterized protein</fullName>
    </submittedName>
</protein>
<evidence type="ECO:0000313" key="1">
    <source>
        <dbReference type="EMBL" id="RNA41127.1"/>
    </source>
</evidence>
<dbReference type="Proteomes" id="UP000276133">
    <property type="component" value="Unassembled WGS sequence"/>
</dbReference>
<proteinExistence type="predicted"/>
<name>A0A3M7SZH3_BRAPC</name>
<organism evidence="1 2">
    <name type="scientific">Brachionus plicatilis</name>
    <name type="common">Marine rotifer</name>
    <name type="synonym">Brachionus muelleri</name>
    <dbReference type="NCBI Taxonomy" id="10195"/>
    <lineage>
        <taxon>Eukaryota</taxon>
        <taxon>Metazoa</taxon>
        <taxon>Spiralia</taxon>
        <taxon>Gnathifera</taxon>
        <taxon>Rotifera</taxon>
        <taxon>Eurotatoria</taxon>
        <taxon>Monogononta</taxon>
        <taxon>Pseudotrocha</taxon>
        <taxon>Ploima</taxon>
        <taxon>Brachionidae</taxon>
        <taxon>Brachionus</taxon>
    </lineage>
</organism>